<gene>
    <name evidence="1" type="ORF">TJEJU_2574</name>
</gene>
<dbReference type="EMBL" id="LT899436">
    <property type="protein sequence ID" value="SNR16257.1"/>
    <property type="molecule type" value="Genomic_DNA"/>
</dbReference>
<dbReference type="RefSeq" id="WP_095072670.1">
    <property type="nucleotide sequence ID" value="NZ_LT899436.1"/>
</dbReference>
<dbReference type="KEGG" id="tje:TJEJU_2574"/>
<accession>A0A238UAN4</accession>
<evidence type="ECO:0000313" key="2">
    <source>
        <dbReference type="Proteomes" id="UP000215214"/>
    </source>
</evidence>
<reference evidence="1 2" key="1">
    <citation type="submission" date="2017-07" db="EMBL/GenBank/DDBJ databases">
        <authorList>
            <person name="Sun Z.S."/>
            <person name="Albrecht U."/>
            <person name="Echele G."/>
            <person name="Lee C.C."/>
        </authorList>
    </citation>
    <scope>NUCLEOTIDE SEQUENCE [LARGE SCALE GENOMIC DNA]</scope>
    <source>
        <strain evidence="2">type strain: KCTC 22618</strain>
    </source>
</reference>
<proteinExistence type="predicted"/>
<name>A0A238UAN4_9FLAO</name>
<dbReference type="OrthoDB" id="5917811at2"/>
<protein>
    <submittedName>
        <fullName evidence="1">Uncharacterized protein</fullName>
    </submittedName>
</protein>
<evidence type="ECO:0000313" key="1">
    <source>
        <dbReference type="EMBL" id="SNR16257.1"/>
    </source>
</evidence>
<organism evidence="1 2">
    <name type="scientific">Tenacibaculum jejuense</name>
    <dbReference type="NCBI Taxonomy" id="584609"/>
    <lineage>
        <taxon>Bacteria</taxon>
        <taxon>Pseudomonadati</taxon>
        <taxon>Bacteroidota</taxon>
        <taxon>Flavobacteriia</taxon>
        <taxon>Flavobacteriales</taxon>
        <taxon>Flavobacteriaceae</taxon>
        <taxon>Tenacibaculum</taxon>
    </lineage>
</organism>
<dbReference type="AlphaFoldDB" id="A0A238UAN4"/>
<sequence>MNFIRRILGLGPKEPINTIKKPQAVKENRVEEKEKHFYDLDLILPVLVTEKTTAIELENQMTSIFHNRENVFNRIVIGLASFNYKNLDESNGGELFQVKPDDEELFLRFLVEHAEKNIQALDINFDYWNPVDMNLDFSILSAPITFFSSELIMSKKHMLSAHEKLNSKELFVSIPRRGLIFVCDKNLNEEDYKTFLNLHSYAVLKGDTDDELLCEDIFVVENAEIMSVLEMYQLSEILQAGI</sequence>
<keyword evidence="2" id="KW-1185">Reference proteome</keyword>
<dbReference type="Proteomes" id="UP000215214">
    <property type="component" value="Chromosome TJEJU"/>
</dbReference>